<dbReference type="GO" id="GO:0006310">
    <property type="term" value="P:DNA recombination"/>
    <property type="evidence" value="ECO:0007669"/>
    <property type="project" value="UniProtKB-KW"/>
</dbReference>
<reference evidence="12" key="1">
    <citation type="journal article" date="2024" name="Int. J. Syst. Evol. Microbiol.">
        <title>Methylomarinovum tepidoasis sp. nov., a moderately thermophilic methanotroph of the family Methylothermaceae isolated from a deep-sea hydrothermal field.</title>
        <authorList>
            <person name="Hirayama H."/>
            <person name="Takaki Y."/>
            <person name="Abe M."/>
            <person name="Miyazaki M."/>
            <person name="Uematsu K."/>
            <person name="Matsui Y."/>
            <person name="Takai K."/>
        </authorList>
    </citation>
    <scope>NUCLEOTIDE SEQUENCE [LARGE SCALE GENOMIC DNA]</scope>
    <source>
        <strain evidence="12">IN45</strain>
    </source>
</reference>
<keyword evidence="5" id="KW-0238">DNA-binding</keyword>
<gene>
    <name evidence="11" type="ORF">MIN45_P0216</name>
</gene>
<dbReference type="EMBL" id="AP024718">
    <property type="protein sequence ID" value="BCX87849.1"/>
    <property type="molecule type" value="Genomic_DNA"/>
</dbReference>
<dbReference type="Pfam" id="PF12323">
    <property type="entry name" value="HTH_OrfB_IS605"/>
    <property type="match status" value="1"/>
</dbReference>
<dbReference type="AlphaFoldDB" id="A0AAU9CYX5"/>
<keyword evidence="4" id="KW-0862">Zinc</keyword>
<organism evidence="11 12">
    <name type="scientific">Methylomarinovum tepidoasis</name>
    <dbReference type="NCBI Taxonomy" id="2840183"/>
    <lineage>
        <taxon>Bacteria</taxon>
        <taxon>Pseudomonadati</taxon>
        <taxon>Pseudomonadota</taxon>
        <taxon>Gammaproteobacteria</taxon>
        <taxon>Methylococcales</taxon>
        <taxon>Methylothermaceae</taxon>
        <taxon>Methylomarinovum</taxon>
    </lineage>
</organism>
<evidence type="ECO:0000256" key="2">
    <source>
        <dbReference type="ARBA" id="ARBA00022578"/>
    </source>
</evidence>
<keyword evidence="7" id="KW-0175">Coiled coil</keyword>
<evidence type="ECO:0000313" key="11">
    <source>
        <dbReference type="EMBL" id="BCX87849.1"/>
    </source>
</evidence>
<evidence type="ECO:0000259" key="10">
    <source>
        <dbReference type="Pfam" id="PF12323"/>
    </source>
</evidence>
<evidence type="ECO:0000259" key="9">
    <source>
        <dbReference type="Pfam" id="PF07282"/>
    </source>
</evidence>
<evidence type="ECO:0000256" key="4">
    <source>
        <dbReference type="ARBA" id="ARBA00022833"/>
    </source>
</evidence>
<evidence type="ECO:0000256" key="6">
    <source>
        <dbReference type="ARBA" id="ARBA00023172"/>
    </source>
</evidence>
<feature type="domain" description="Transposase putative helix-turn-helix" evidence="10">
    <location>
        <begin position="1"/>
        <end position="45"/>
    </location>
</feature>
<evidence type="ECO:0000256" key="1">
    <source>
        <dbReference type="ARBA" id="ARBA00008761"/>
    </source>
</evidence>
<sequence length="415" mass="47296">MAHRKVTYRLYPTPRQIEALERQRWVHCLLWNTALDERRRAWQEDRVSLSFSDQCKALTGWRAQSSLLRSVNAQSEQVTLKRLGLAFQHFFRRVKRGETPGFPRFKPLHRFKGWGYKTHGDGWRLLSGPGMKHGKLRLSGVGEMRIRGKARTVGEPKTCEIMHRRGKWYASVTVECEPERQGGKRIGGLDWGLETFATIASSEGVERIENPRHLQSSLEQIRTVQKRISRKEEAAKQASGKLKGFPISKRLRKEYALLGRLHEKVANQRRDFLHQTSARLIATFAVLGLEALNIRRMTAKGGSYKRGLNRSILDAAGGMLHQMLGYKAEEAGALAMEADPRRLKPSQRCHRCGRLEKKPLSQRWHDCPCGASCSRDENAARVLMAWVMEQIGGREPAEAWREVRPASPLGEPALP</sequence>
<dbReference type="GO" id="GO:0046872">
    <property type="term" value="F:metal ion binding"/>
    <property type="evidence" value="ECO:0007669"/>
    <property type="project" value="UniProtKB-KW"/>
</dbReference>
<name>A0AAU9CYX5_9GAMM</name>
<accession>A0AAU9CYX5</accession>
<dbReference type="Pfam" id="PF07282">
    <property type="entry name" value="Cas12f1-like_TNB"/>
    <property type="match status" value="1"/>
</dbReference>
<dbReference type="NCBIfam" id="NF040570">
    <property type="entry name" value="guided_TnpB"/>
    <property type="match status" value="1"/>
</dbReference>
<evidence type="ECO:0000313" key="12">
    <source>
        <dbReference type="Proteomes" id="UP001321450"/>
    </source>
</evidence>
<keyword evidence="12" id="KW-1185">Reference proteome</keyword>
<keyword evidence="2" id="KW-0815">Transposition</keyword>
<evidence type="ECO:0000256" key="3">
    <source>
        <dbReference type="ARBA" id="ARBA00022723"/>
    </source>
</evidence>
<feature type="domain" description="Cas12f1-like TNB" evidence="9">
    <location>
        <begin position="318"/>
        <end position="382"/>
    </location>
</feature>
<dbReference type="Pfam" id="PF01385">
    <property type="entry name" value="OrfB_IS605"/>
    <property type="match status" value="1"/>
</dbReference>
<dbReference type="InterPro" id="IPR010095">
    <property type="entry name" value="Cas12f1-like_TNB"/>
</dbReference>
<dbReference type="InterPro" id="IPR021027">
    <property type="entry name" value="Transposase_put_HTH"/>
</dbReference>
<feature type="domain" description="Probable transposase IS891/IS1136/IS1341" evidence="8">
    <location>
        <begin position="172"/>
        <end position="298"/>
    </location>
</feature>
<proteinExistence type="inferred from homology"/>
<dbReference type="KEGG" id="meiy:MIN45_P0216"/>
<dbReference type="RefSeq" id="WP_286292825.1">
    <property type="nucleotide sequence ID" value="NZ_AP024718.1"/>
</dbReference>
<dbReference type="GO" id="GO:0003677">
    <property type="term" value="F:DNA binding"/>
    <property type="evidence" value="ECO:0007669"/>
    <property type="project" value="UniProtKB-KW"/>
</dbReference>
<dbReference type="GO" id="GO:0032196">
    <property type="term" value="P:transposition"/>
    <property type="evidence" value="ECO:0007669"/>
    <property type="project" value="UniProtKB-KW"/>
</dbReference>
<comment type="similarity">
    <text evidence="1">In the C-terminal section; belongs to the transposase 35 family.</text>
</comment>
<evidence type="ECO:0000259" key="8">
    <source>
        <dbReference type="Pfam" id="PF01385"/>
    </source>
</evidence>
<evidence type="ECO:0000256" key="5">
    <source>
        <dbReference type="ARBA" id="ARBA00023125"/>
    </source>
</evidence>
<keyword evidence="3" id="KW-0479">Metal-binding</keyword>
<evidence type="ECO:0000256" key="7">
    <source>
        <dbReference type="SAM" id="Coils"/>
    </source>
</evidence>
<dbReference type="Proteomes" id="UP001321450">
    <property type="component" value="Chromosome"/>
</dbReference>
<feature type="coiled-coil region" evidence="7">
    <location>
        <begin position="214"/>
        <end position="241"/>
    </location>
</feature>
<dbReference type="InterPro" id="IPR001959">
    <property type="entry name" value="Transposase"/>
</dbReference>
<protein>
    <submittedName>
        <fullName evidence="11">Transposase</fullName>
    </submittedName>
</protein>
<keyword evidence="6" id="KW-0233">DNA recombination</keyword>